<dbReference type="Proteomes" id="UP001367508">
    <property type="component" value="Unassembled WGS sequence"/>
</dbReference>
<evidence type="ECO:0000313" key="2">
    <source>
        <dbReference type="Proteomes" id="UP001367508"/>
    </source>
</evidence>
<evidence type="ECO:0000313" key="1">
    <source>
        <dbReference type="EMBL" id="KAK7360553.1"/>
    </source>
</evidence>
<gene>
    <name evidence="1" type="ORF">VNO77_02559</name>
</gene>
<name>A0AAN9MY73_CANGL</name>
<reference evidence="1 2" key="1">
    <citation type="submission" date="2024-01" db="EMBL/GenBank/DDBJ databases">
        <title>The genomes of 5 underutilized Papilionoideae crops provide insights into root nodulation and disease resistanc.</title>
        <authorList>
            <person name="Jiang F."/>
        </authorList>
    </citation>
    <scope>NUCLEOTIDE SEQUENCE [LARGE SCALE GENOMIC DNA]</scope>
    <source>
        <strain evidence="1">LVBAO_FW01</strain>
        <tissue evidence="1">Leaves</tissue>
    </source>
</reference>
<protein>
    <submittedName>
        <fullName evidence="1">Uncharacterized protein</fullName>
    </submittedName>
</protein>
<dbReference type="AlphaFoldDB" id="A0AAN9MY73"/>
<proteinExistence type="predicted"/>
<comment type="caution">
    <text evidence="1">The sequence shown here is derived from an EMBL/GenBank/DDBJ whole genome shotgun (WGS) entry which is preliminary data.</text>
</comment>
<accession>A0AAN9MY73</accession>
<keyword evidence="2" id="KW-1185">Reference proteome</keyword>
<dbReference type="EMBL" id="JAYMYQ010000001">
    <property type="protein sequence ID" value="KAK7360553.1"/>
    <property type="molecule type" value="Genomic_DNA"/>
</dbReference>
<sequence>MLWFRRLLPGTVRLNPPQIFSNVDIGAILRGSTVRELTKVPDRFHFVLPHCIMYQWETIALLMDFVRYYKEMMSWSYGLTEMKTFEGWYAKFHKAAGLHGFQRLCLVQGGSVSTLPRFCHSYSSYCSERSMVLVEEVKGKVLRLGAGVVVSGKEAATLADQVPGSSAPVPTRRGHANRFREIRGPWFGLDSTCLAQILQRSGKYVLEAS</sequence>
<organism evidence="1 2">
    <name type="scientific">Canavalia gladiata</name>
    <name type="common">Sword bean</name>
    <name type="synonym">Dolichos gladiatus</name>
    <dbReference type="NCBI Taxonomy" id="3824"/>
    <lineage>
        <taxon>Eukaryota</taxon>
        <taxon>Viridiplantae</taxon>
        <taxon>Streptophyta</taxon>
        <taxon>Embryophyta</taxon>
        <taxon>Tracheophyta</taxon>
        <taxon>Spermatophyta</taxon>
        <taxon>Magnoliopsida</taxon>
        <taxon>eudicotyledons</taxon>
        <taxon>Gunneridae</taxon>
        <taxon>Pentapetalae</taxon>
        <taxon>rosids</taxon>
        <taxon>fabids</taxon>
        <taxon>Fabales</taxon>
        <taxon>Fabaceae</taxon>
        <taxon>Papilionoideae</taxon>
        <taxon>50 kb inversion clade</taxon>
        <taxon>NPAAA clade</taxon>
        <taxon>indigoferoid/millettioid clade</taxon>
        <taxon>Phaseoleae</taxon>
        <taxon>Canavalia</taxon>
    </lineage>
</organism>